<dbReference type="RefSeq" id="WP_120636823.1">
    <property type="nucleotide sequence ID" value="NZ_RAQU01000011.1"/>
</dbReference>
<feature type="compositionally biased region" description="Gly residues" evidence="1">
    <location>
        <begin position="54"/>
        <end position="66"/>
    </location>
</feature>
<feature type="region of interest" description="Disordered" evidence="1">
    <location>
        <begin position="23"/>
        <end position="87"/>
    </location>
</feature>
<accession>A0A3A9JP83</accession>
<evidence type="ECO:0000256" key="2">
    <source>
        <dbReference type="SAM" id="SignalP"/>
    </source>
</evidence>
<dbReference type="EMBL" id="RAQU01000011">
    <property type="protein sequence ID" value="RKK05686.1"/>
    <property type="molecule type" value="Genomic_DNA"/>
</dbReference>
<proteinExistence type="predicted"/>
<dbReference type="InParanoid" id="A0A3A9JP83"/>
<dbReference type="AlphaFoldDB" id="A0A3A9JP83"/>
<gene>
    <name evidence="3" type="ORF">D6Z83_02845</name>
</gene>
<comment type="caution">
    <text evidence="3">The sequence shown here is derived from an EMBL/GenBank/DDBJ whole genome shotgun (WGS) entry which is preliminary data.</text>
</comment>
<sequence length="131" mass="13239">MKKLLMLGAGLVMMGATGVALAQAPQPPAGAPPATEAAPPPPPGGPGMHRPGMRGPGPMGGFGMMHGPGPHRFGPPPPPPSKAASFNFRNGDMRIHIRCAEDEPMQNCVNAASALIDKVSSMPAPAPAPAR</sequence>
<feature type="chain" id="PRO_5017349889" evidence="2">
    <location>
        <begin position="23"/>
        <end position="131"/>
    </location>
</feature>
<evidence type="ECO:0000313" key="4">
    <source>
        <dbReference type="Proteomes" id="UP000278036"/>
    </source>
</evidence>
<evidence type="ECO:0000313" key="3">
    <source>
        <dbReference type="EMBL" id="RKK05686.1"/>
    </source>
</evidence>
<name>A0A3A9JP83_9PROT</name>
<dbReference type="OrthoDB" id="8005858at2"/>
<keyword evidence="2" id="KW-0732">Signal</keyword>
<dbReference type="Proteomes" id="UP000278036">
    <property type="component" value="Unassembled WGS sequence"/>
</dbReference>
<feature type="signal peptide" evidence="2">
    <location>
        <begin position="1"/>
        <end position="22"/>
    </location>
</feature>
<organism evidence="3 4">
    <name type="scientific">Teichococcus wenyumeiae</name>
    <dbReference type="NCBI Taxonomy" id="2478470"/>
    <lineage>
        <taxon>Bacteria</taxon>
        <taxon>Pseudomonadati</taxon>
        <taxon>Pseudomonadota</taxon>
        <taxon>Alphaproteobacteria</taxon>
        <taxon>Acetobacterales</taxon>
        <taxon>Roseomonadaceae</taxon>
        <taxon>Roseomonas</taxon>
    </lineage>
</organism>
<reference evidence="3 4" key="1">
    <citation type="submission" date="2018-09" db="EMBL/GenBank/DDBJ databases">
        <title>Roseomonas sp. nov., isolated from feces of Tibetan antelopes in the Qinghai-Tibet plateau, China.</title>
        <authorList>
            <person name="Tian Z."/>
        </authorList>
    </citation>
    <scope>NUCLEOTIDE SEQUENCE [LARGE SCALE GENOMIC DNA]</scope>
    <source>
        <strain evidence="3 4">Z24</strain>
    </source>
</reference>
<protein>
    <submittedName>
        <fullName evidence="3">Uncharacterized protein</fullName>
    </submittedName>
</protein>
<evidence type="ECO:0000256" key="1">
    <source>
        <dbReference type="SAM" id="MobiDB-lite"/>
    </source>
</evidence>